<comment type="caution">
    <text evidence="1">The sequence shown here is derived from an EMBL/GenBank/DDBJ whole genome shotgun (WGS) entry which is preliminary data.</text>
</comment>
<reference evidence="1 2" key="1">
    <citation type="submission" date="2024-08" db="EMBL/GenBank/DDBJ databases">
        <title>The draft genome of Apodemus speciosus.</title>
        <authorList>
            <person name="Nabeshima K."/>
            <person name="Suzuki S."/>
            <person name="Onuma M."/>
        </authorList>
    </citation>
    <scope>NUCLEOTIDE SEQUENCE [LARGE SCALE GENOMIC DNA]</scope>
    <source>
        <strain evidence="1">IB14-021</strain>
    </source>
</reference>
<gene>
    <name evidence="1" type="ORF">APTSU1_001332500</name>
</gene>
<name>A0ABQ0FFS2_APOSI</name>
<proteinExistence type="predicted"/>
<sequence length="39" mass="4354">MLFQLCAPEVVALRCDPVHIWDQSSSAPQQNKENSGKEP</sequence>
<keyword evidence="2" id="KW-1185">Reference proteome</keyword>
<accession>A0ABQ0FFS2</accession>
<dbReference type="Proteomes" id="UP001623349">
    <property type="component" value="Unassembled WGS sequence"/>
</dbReference>
<organism evidence="1 2">
    <name type="scientific">Apodemus speciosus</name>
    <name type="common">Large Japanese field mouse</name>
    <dbReference type="NCBI Taxonomy" id="105296"/>
    <lineage>
        <taxon>Eukaryota</taxon>
        <taxon>Metazoa</taxon>
        <taxon>Chordata</taxon>
        <taxon>Craniata</taxon>
        <taxon>Vertebrata</taxon>
        <taxon>Euteleostomi</taxon>
        <taxon>Mammalia</taxon>
        <taxon>Eutheria</taxon>
        <taxon>Euarchontoglires</taxon>
        <taxon>Glires</taxon>
        <taxon>Rodentia</taxon>
        <taxon>Myomorpha</taxon>
        <taxon>Muroidea</taxon>
        <taxon>Muridae</taxon>
        <taxon>Murinae</taxon>
        <taxon>Apodemus</taxon>
    </lineage>
</organism>
<dbReference type="EMBL" id="BAAFST010000013">
    <property type="protein sequence ID" value="GAB1298089.1"/>
    <property type="molecule type" value="Genomic_DNA"/>
</dbReference>
<evidence type="ECO:0000313" key="2">
    <source>
        <dbReference type="Proteomes" id="UP001623349"/>
    </source>
</evidence>
<evidence type="ECO:0000313" key="1">
    <source>
        <dbReference type="EMBL" id="GAB1298089.1"/>
    </source>
</evidence>
<protein>
    <submittedName>
        <fullName evidence="1">Uncharacterized protein</fullName>
    </submittedName>
</protein>